<dbReference type="InterPro" id="IPR051369">
    <property type="entry name" value="GST_Theta"/>
</dbReference>
<dbReference type="RefSeq" id="XP_038070395.1">
    <property type="nucleotide sequence ID" value="XM_038214467.1"/>
</dbReference>
<dbReference type="AlphaFoldDB" id="A0A914B218"/>
<evidence type="ECO:0000313" key="7">
    <source>
        <dbReference type="Proteomes" id="UP000887568"/>
    </source>
</evidence>
<dbReference type="PROSITE" id="PS50405">
    <property type="entry name" value="GST_CTER"/>
    <property type="match status" value="1"/>
</dbReference>
<evidence type="ECO:0000256" key="3">
    <source>
        <dbReference type="SAM" id="MobiDB-lite"/>
    </source>
</evidence>
<dbReference type="GO" id="GO:0004364">
    <property type="term" value="F:glutathione transferase activity"/>
    <property type="evidence" value="ECO:0007669"/>
    <property type="project" value="TreeGrafter"/>
</dbReference>
<comment type="subcellular location">
    <subcellularLocation>
        <location evidence="1">Cytoplasm</location>
    </subcellularLocation>
</comment>
<dbReference type="Pfam" id="PF00043">
    <property type="entry name" value="GST_C"/>
    <property type="match status" value="1"/>
</dbReference>
<organism evidence="6 7">
    <name type="scientific">Patiria miniata</name>
    <name type="common">Bat star</name>
    <name type="synonym">Asterina miniata</name>
    <dbReference type="NCBI Taxonomy" id="46514"/>
    <lineage>
        <taxon>Eukaryota</taxon>
        <taxon>Metazoa</taxon>
        <taxon>Echinodermata</taxon>
        <taxon>Eleutherozoa</taxon>
        <taxon>Asterozoa</taxon>
        <taxon>Asteroidea</taxon>
        <taxon>Valvatacea</taxon>
        <taxon>Valvatida</taxon>
        <taxon>Asterinidae</taxon>
        <taxon>Patiria</taxon>
    </lineage>
</organism>
<dbReference type="InterPro" id="IPR004046">
    <property type="entry name" value="GST_C"/>
</dbReference>
<dbReference type="SUPFAM" id="SSF52833">
    <property type="entry name" value="Thioredoxin-like"/>
    <property type="match status" value="1"/>
</dbReference>
<name>A0A914B218_PATMI</name>
<evidence type="ECO:0000256" key="2">
    <source>
        <dbReference type="ARBA" id="ARBA00022490"/>
    </source>
</evidence>
<feature type="domain" description="GST C-terminal" evidence="5">
    <location>
        <begin position="124"/>
        <end position="259"/>
    </location>
</feature>
<protein>
    <recommendedName>
        <fullName evidence="8">Glutathione S-transferase</fullName>
    </recommendedName>
</protein>
<evidence type="ECO:0008006" key="8">
    <source>
        <dbReference type="Google" id="ProtNLM"/>
    </source>
</evidence>
<dbReference type="InterPro" id="IPR036249">
    <property type="entry name" value="Thioredoxin-like_sf"/>
</dbReference>
<dbReference type="SUPFAM" id="SSF47616">
    <property type="entry name" value="GST C-terminal domain-like"/>
    <property type="match status" value="1"/>
</dbReference>
<dbReference type="GeneID" id="119739491"/>
<dbReference type="Pfam" id="PF13417">
    <property type="entry name" value="GST_N_3"/>
    <property type="match status" value="1"/>
</dbReference>
<dbReference type="GO" id="GO:0006749">
    <property type="term" value="P:glutathione metabolic process"/>
    <property type="evidence" value="ECO:0007669"/>
    <property type="project" value="TreeGrafter"/>
</dbReference>
<dbReference type="GO" id="GO:0005737">
    <property type="term" value="C:cytoplasm"/>
    <property type="evidence" value="ECO:0007669"/>
    <property type="project" value="UniProtKB-SubCell"/>
</dbReference>
<evidence type="ECO:0000313" key="6">
    <source>
        <dbReference type="EnsemblMetazoa" id="XP_038070395.1"/>
    </source>
</evidence>
<dbReference type="EnsemblMetazoa" id="XM_038214467.1">
    <property type="protein sequence ID" value="XP_038070395.1"/>
    <property type="gene ID" value="LOC119739491"/>
</dbReference>
<dbReference type="SFLD" id="SFLDG00358">
    <property type="entry name" value="Main_(cytGST)"/>
    <property type="match status" value="1"/>
</dbReference>
<keyword evidence="2" id="KW-0963">Cytoplasm</keyword>
<reference evidence="6" key="1">
    <citation type="submission" date="2022-11" db="UniProtKB">
        <authorList>
            <consortium name="EnsemblMetazoa"/>
        </authorList>
    </citation>
    <scope>IDENTIFICATION</scope>
</reference>
<dbReference type="PANTHER" id="PTHR43917:SF8">
    <property type="entry name" value="GH16740P-RELATED"/>
    <property type="match status" value="1"/>
</dbReference>
<feature type="domain" description="GST N-terminal" evidence="4">
    <location>
        <begin position="35"/>
        <end position="119"/>
    </location>
</feature>
<dbReference type="OMA" id="RISPPCR"/>
<dbReference type="InterPro" id="IPR010987">
    <property type="entry name" value="Glutathione-S-Trfase_C-like"/>
</dbReference>
<evidence type="ECO:0000259" key="5">
    <source>
        <dbReference type="PROSITE" id="PS50405"/>
    </source>
</evidence>
<proteinExistence type="predicted"/>
<dbReference type="Gene3D" id="3.40.30.10">
    <property type="entry name" value="Glutaredoxin"/>
    <property type="match status" value="1"/>
</dbReference>
<accession>A0A914B218</accession>
<evidence type="ECO:0000256" key="1">
    <source>
        <dbReference type="ARBA" id="ARBA00004496"/>
    </source>
</evidence>
<dbReference type="PANTHER" id="PTHR43917">
    <property type="match status" value="1"/>
</dbReference>
<keyword evidence="7" id="KW-1185">Reference proteome</keyword>
<evidence type="ECO:0000259" key="4">
    <source>
        <dbReference type="PROSITE" id="PS50404"/>
    </source>
</evidence>
<dbReference type="Gene3D" id="1.20.1050.10">
    <property type="match status" value="1"/>
</dbReference>
<dbReference type="SFLD" id="SFLDS00019">
    <property type="entry name" value="Glutathione_Transferase_(cytos"/>
    <property type="match status" value="1"/>
</dbReference>
<dbReference type="PROSITE" id="PS50404">
    <property type="entry name" value="GST_NTER"/>
    <property type="match status" value="1"/>
</dbReference>
<dbReference type="InterPro" id="IPR040079">
    <property type="entry name" value="Glutathione_S-Trfase"/>
</dbReference>
<dbReference type="InterPro" id="IPR004045">
    <property type="entry name" value="Glutathione_S-Trfase_N"/>
</dbReference>
<dbReference type="InterPro" id="IPR036282">
    <property type="entry name" value="Glutathione-S-Trfase_C_sf"/>
</dbReference>
<feature type="region of interest" description="Disordered" evidence="3">
    <location>
        <begin position="1"/>
        <end position="32"/>
    </location>
</feature>
<dbReference type="OrthoDB" id="4951845at2759"/>
<sequence length="275" mass="30585">MSSLFRKRQSTPLPGTSTSSAGSASGMNGRSTPQKPVTLYLIRLSPPCRLVWLYLAQNKIPYTLVDIDPAAEVDSEGRRPGLPSDIPHQDVPILVDGEIVVFEGPSILRYLSTRYTHHAGYGETTAQQTMVESLINWAHADLHRIVGYRCAYPQVFEEFQLEGESATEVLIETGIKRLTHYLERLEKRYLGPTKFLCGDALTIADSAVATVLLQSEWMGFSLRLWPRVAEWMQAVCKQENWEEVHGAHAAFVGQLRAGILYPTSDSFGTKDSATS</sequence>
<feature type="compositionally biased region" description="Low complexity" evidence="3">
    <location>
        <begin position="10"/>
        <end position="26"/>
    </location>
</feature>
<dbReference type="Proteomes" id="UP000887568">
    <property type="component" value="Unplaced"/>
</dbReference>